<dbReference type="EnsemblMetazoa" id="G27958.2">
    <property type="protein sequence ID" value="G27958.2:cds"/>
    <property type="gene ID" value="G27958"/>
</dbReference>
<organism evidence="1 2">
    <name type="scientific">Magallana gigas</name>
    <name type="common">Pacific oyster</name>
    <name type="synonym">Crassostrea gigas</name>
    <dbReference type="NCBI Taxonomy" id="29159"/>
    <lineage>
        <taxon>Eukaryota</taxon>
        <taxon>Metazoa</taxon>
        <taxon>Spiralia</taxon>
        <taxon>Lophotrochozoa</taxon>
        <taxon>Mollusca</taxon>
        <taxon>Bivalvia</taxon>
        <taxon>Autobranchia</taxon>
        <taxon>Pteriomorphia</taxon>
        <taxon>Ostreida</taxon>
        <taxon>Ostreoidea</taxon>
        <taxon>Ostreidae</taxon>
        <taxon>Magallana</taxon>
    </lineage>
</organism>
<evidence type="ECO:0000313" key="1">
    <source>
        <dbReference type="EnsemblMetazoa" id="G27958.3:cds"/>
    </source>
</evidence>
<accession>A0A8W8LGN6</accession>
<proteinExistence type="predicted"/>
<dbReference type="AlphaFoldDB" id="A0A8W8LGN6"/>
<sequence>MTSVREANRLYQSQEYRAILDDWSDKTCSFCRGPWNYDYVCETCSERFCLLCHLRHNYTPRFSLHVINSARKRTGTKQVGFSDET</sequence>
<dbReference type="EnsemblMetazoa" id="G27958.1">
    <property type="protein sequence ID" value="G27958.1:cds"/>
    <property type="gene ID" value="G27958"/>
</dbReference>
<name>A0A8W8LGN6_MAGGI</name>
<protein>
    <submittedName>
        <fullName evidence="1">Uncharacterized protein</fullName>
    </submittedName>
</protein>
<reference evidence="1" key="1">
    <citation type="submission" date="2022-08" db="UniProtKB">
        <authorList>
            <consortium name="EnsemblMetazoa"/>
        </authorList>
    </citation>
    <scope>IDENTIFICATION</scope>
    <source>
        <strain evidence="1">05x7-T-G4-1.051#20</strain>
    </source>
</reference>
<evidence type="ECO:0000313" key="2">
    <source>
        <dbReference type="Proteomes" id="UP000005408"/>
    </source>
</evidence>
<dbReference type="EnsemblMetazoa" id="G27958.3">
    <property type="protein sequence ID" value="G27958.3:cds"/>
    <property type="gene ID" value="G27958"/>
</dbReference>
<dbReference type="EnsemblMetazoa" id="G27958.4">
    <property type="protein sequence ID" value="G27958.4:cds"/>
    <property type="gene ID" value="G27958"/>
</dbReference>
<dbReference type="Proteomes" id="UP000005408">
    <property type="component" value="Unassembled WGS sequence"/>
</dbReference>
<keyword evidence="2" id="KW-1185">Reference proteome</keyword>